<evidence type="ECO:0000313" key="2">
    <source>
        <dbReference type="EMBL" id="KAF9142495.1"/>
    </source>
</evidence>
<dbReference type="GO" id="GO:0048312">
    <property type="term" value="P:intracellular distribution of mitochondria"/>
    <property type="evidence" value="ECO:0007669"/>
    <property type="project" value="TreeGrafter"/>
</dbReference>
<keyword evidence="3" id="KW-1185">Reference proteome</keyword>
<dbReference type="GO" id="GO:0005525">
    <property type="term" value="F:GTP binding"/>
    <property type="evidence" value="ECO:0007669"/>
    <property type="project" value="InterPro"/>
</dbReference>
<dbReference type="Gene3D" id="3.40.50.300">
    <property type="entry name" value="P-loop containing nucleotide triphosphate hydrolases"/>
    <property type="match status" value="1"/>
</dbReference>
<dbReference type="GO" id="GO:0016020">
    <property type="term" value="C:membrane"/>
    <property type="evidence" value="ECO:0007669"/>
    <property type="project" value="TreeGrafter"/>
</dbReference>
<protein>
    <submittedName>
        <fullName evidence="2">Vacuolar protein sorting-associated protein 1</fullName>
    </submittedName>
</protein>
<reference evidence="2" key="1">
    <citation type="journal article" date="2020" name="Fungal Divers.">
        <title>Resolving the Mortierellaceae phylogeny through synthesis of multi-gene phylogenetics and phylogenomics.</title>
        <authorList>
            <person name="Vandepol N."/>
            <person name="Liber J."/>
            <person name="Desiro A."/>
            <person name="Na H."/>
            <person name="Kennedy M."/>
            <person name="Barry K."/>
            <person name="Grigoriev I.V."/>
            <person name="Miller A.N."/>
            <person name="O'Donnell K."/>
            <person name="Stajich J.E."/>
            <person name="Bonito G."/>
        </authorList>
    </citation>
    <scope>NUCLEOTIDE SEQUENCE</scope>
    <source>
        <strain evidence="2">NRRL 6426</strain>
    </source>
</reference>
<dbReference type="InterPro" id="IPR030381">
    <property type="entry name" value="G_DYNAMIN_dom"/>
</dbReference>
<dbReference type="GO" id="GO:0008017">
    <property type="term" value="F:microtubule binding"/>
    <property type="evidence" value="ECO:0007669"/>
    <property type="project" value="TreeGrafter"/>
</dbReference>
<dbReference type="InterPro" id="IPR045063">
    <property type="entry name" value="Dynamin_N"/>
</dbReference>
<dbReference type="PANTHER" id="PTHR11566:SF220">
    <property type="entry name" value="VACUOLAR PROTEIN SORTING-ASSOCIATED PROTEIN 1"/>
    <property type="match status" value="1"/>
</dbReference>
<dbReference type="GO" id="GO:0003924">
    <property type="term" value="F:GTPase activity"/>
    <property type="evidence" value="ECO:0007669"/>
    <property type="project" value="TreeGrafter"/>
</dbReference>
<gene>
    <name evidence="2" type="primary">VPS1_1</name>
    <name evidence="2" type="ORF">BG015_000819</name>
</gene>
<comment type="caution">
    <text evidence="2">The sequence shown here is derived from an EMBL/GenBank/DDBJ whole genome shotgun (WGS) entry which is preliminary data.</text>
</comment>
<name>A0A9P5V7B7_9FUNG</name>
<dbReference type="AlphaFoldDB" id="A0A9P5V7B7"/>
<organism evidence="2 3">
    <name type="scientific">Linnemannia schmuckeri</name>
    <dbReference type="NCBI Taxonomy" id="64567"/>
    <lineage>
        <taxon>Eukaryota</taxon>
        <taxon>Fungi</taxon>
        <taxon>Fungi incertae sedis</taxon>
        <taxon>Mucoromycota</taxon>
        <taxon>Mortierellomycotina</taxon>
        <taxon>Mortierellomycetes</taxon>
        <taxon>Mortierellales</taxon>
        <taxon>Mortierellaceae</taxon>
        <taxon>Linnemannia</taxon>
    </lineage>
</organism>
<evidence type="ECO:0000313" key="3">
    <source>
        <dbReference type="Proteomes" id="UP000748756"/>
    </source>
</evidence>
<sequence>MILKYITRPNVIILAVTPANTNISNSDGMKLAKEVDPEGARSIGVLTKIDLMDTGTDVIDILAGRVIPLRLGMDE</sequence>
<dbReference type="PRINTS" id="PR00195">
    <property type="entry name" value="DYNAMIN"/>
</dbReference>
<proteinExistence type="predicted"/>
<dbReference type="OrthoDB" id="5061070at2759"/>
<dbReference type="GO" id="GO:0016559">
    <property type="term" value="P:peroxisome fission"/>
    <property type="evidence" value="ECO:0007669"/>
    <property type="project" value="TreeGrafter"/>
</dbReference>
<dbReference type="SUPFAM" id="SSF52540">
    <property type="entry name" value="P-loop containing nucleoside triphosphate hydrolases"/>
    <property type="match status" value="1"/>
</dbReference>
<dbReference type="GO" id="GO:0005874">
    <property type="term" value="C:microtubule"/>
    <property type="evidence" value="ECO:0007669"/>
    <property type="project" value="TreeGrafter"/>
</dbReference>
<dbReference type="EMBL" id="JAAAUQ010001138">
    <property type="protein sequence ID" value="KAF9142495.1"/>
    <property type="molecule type" value="Genomic_DNA"/>
</dbReference>
<dbReference type="GO" id="GO:0005737">
    <property type="term" value="C:cytoplasm"/>
    <property type="evidence" value="ECO:0007669"/>
    <property type="project" value="TreeGrafter"/>
</dbReference>
<dbReference type="PANTHER" id="PTHR11566">
    <property type="entry name" value="DYNAMIN"/>
    <property type="match status" value="1"/>
</dbReference>
<dbReference type="GO" id="GO:0000266">
    <property type="term" value="P:mitochondrial fission"/>
    <property type="evidence" value="ECO:0007669"/>
    <property type="project" value="TreeGrafter"/>
</dbReference>
<dbReference type="GO" id="GO:0006897">
    <property type="term" value="P:endocytosis"/>
    <property type="evidence" value="ECO:0007669"/>
    <property type="project" value="TreeGrafter"/>
</dbReference>
<accession>A0A9P5V7B7</accession>
<dbReference type="InterPro" id="IPR027417">
    <property type="entry name" value="P-loop_NTPase"/>
</dbReference>
<feature type="domain" description="Dynamin-type G" evidence="1">
    <location>
        <begin position="1"/>
        <end position="75"/>
    </location>
</feature>
<dbReference type="Proteomes" id="UP000748756">
    <property type="component" value="Unassembled WGS sequence"/>
</dbReference>
<dbReference type="InterPro" id="IPR022812">
    <property type="entry name" value="Dynamin"/>
</dbReference>
<dbReference type="PROSITE" id="PS51718">
    <property type="entry name" value="G_DYNAMIN_2"/>
    <property type="match status" value="1"/>
</dbReference>
<dbReference type="Pfam" id="PF00350">
    <property type="entry name" value="Dynamin_N"/>
    <property type="match status" value="1"/>
</dbReference>
<evidence type="ECO:0000259" key="1">
    <source>
        <dbReference type="PROSITE" id="PS51718"/>
    </source>
</evidence>